<dbReference type="OrthoDB" id="9807209at2"/>
<dbReference type="AlphaFoldDB" id="A0A094YM57"/>
<evidence type="ECO:0000313" key="2">
    <source>
        <dbReference type="Proteomes" id="UP000029452"/>
    </source>
</evidence>
<proteinExistence type="predicted"/>
<organism evidence="1 2">
    <name type="scientific">Leptospirillum ferriphilum</name>
    <dbReference type="NCBI Taxonomy" id="178606"/>
    <lineage>
        <taxon>Bacteria</taxon>
        <taxon>Pseudomonadati</taxon>
        <taxon>Nitrospirota</taxon>
        <taxon>Nitrospiria</taxon>
        <taxon>Nitrospirales</taxon>
        <taxon>Nitrospiraceae</taxon>
        <taxon>Leptospirillum</taxon>
    </lineage>
</organism>
<dbReference type="Proteomes" id="UP000029452">
    <property type="component" value="Unassembled WGS sequence"/>
</dbReference>
<gene>
    <name evidence="1" type="ORF">LptCag_1089</name>
</gene>
<dbReference type="Gene3D" id="3.40.50.2000">
    <property type="entry name" value="Glycogen Phosphorylase B"/>
    <property type="match status" value="1"/>
</dbReference>
<sequence>MPKHQKAFSEKSLQKRIKTLQRLNKIPLIPWKLKRVFHHFLFPPHTEVLQQPFSSRPILFIAPNIPFPDRGGTDYRLLHLLKGTLKAGYAISFFSLYERDLLAGRIEKTSTFLQYETSLKELPLSHLFYGIRAFRTFLKSNPDTFSAIFIAWPKSVQATLPTIKRYAPSVPVIYDMCDYHARRLRREGELHSDPRILARAKEFQVIESEAARSTNLTLAISAEEKELFLSDNPSVNIDVLGNFFDFKDQSVPGPEERTGILFVGSFVHPPNRDGVLWFVREIYPLIKQKLPCIPFHVVGIDPPSEIREFSYKDPDIHVHGWVPDLSGLFRSTRVFVAPLRYGAGVKGKVGLAMSKGLPVVTTSIGAEGMDLTSETNCEISDSPEDFARKTIRLLSDTEHWCRISDQAQRHALKNSSTDDLPEKMRQIFETVGAVSSQRH</sequence>
<protein>
    <submittedName>
        <fullName evidence="1">Glycosyltransferase</fullName>
    </submittedName>
</protein>
<dbReference type="GO" id="GO:0016740">
    <property type="term" value="F:transferase activity"/>
    <property type="evidence" value="ECO:0007669"/>
    <property type="project" value="UniProtKB-KW"/>
</dbReference>
<dbReference type="Pfam" id="PF13692">
    <property type="entry name" value="Glyco_trans_1_4"/>
    <property type="match status" value="1"/>
</dbReference>
<keyword evidence="1" id="KW-0808">Transferase</keyword>
<evidence type="ECO:0000313" key="1">
    <source>
        <dbReference type="EMBL" id="KGA94326.1"/>
    </source>
</evidence>
<dbReference type="PATRIC" id="fig|178606.4.peg.898"/>
<reference evidence="1 2" key="1">
    <citation type="submission" date="2014-06" db="EMBL/GenBank/DDBJ databases">
        <title>Draft genome sequence of iron oxidizing acidophile Leptospirillum ferriphilum DSM14647.</title>
        <authorList>
            <person name="Cardenas J.P."/>
            <person name="Lazcano M."/>
            <person name="Ossandon F.J."/>
            <person name="Corbett M."/>
            <person name="Holmes D.S."/>
            <person name="Watkin E."/>
        </authorList>
    </citation>
    <scope>NUCLEOTIDE SEQUENCE [LARGE SCALE GENOMIC DNA]</scope>
    <source>
        <strain evidence="1 2">DSM 14647</strain>
    </source>
</reference>
<dbReference type="SUPFAM" id="SSF53756">
    <property type="entry name" value="UDP-Glycosyltransferase/glycogen phosphorylase"/>
    <property type="match status" value="1"/>
</dbReference>
<comment type="caution">
    <text evidence="1">The sequence shown here is derived from an EMBL/GenBank/DDBJ whole genome shotgun (WGS) entry which is preliminary data.</text>
</comment>
<dbReference type="PANTHER" id="PTHR12526">
    <property type="entry name" value="GLYCOSYLTRANSFERASE"/>
    <property type="match status" value="1"/>
</dbReference>
<name>A0A094YM57_9BACT</name>
<accession>A0A094YM57</accession>
<dbReference type="EMBL" id="JPGK01000003">
    <property type="protein sequence ID" value="KGA94326.1"/>
    <property type="molecule type" value="Genomic_DNA"/>
</dbReference>
<dbReference type="CDD" id="cd03801">
    <property type="entry name" value="GT4_PimA-like"/>
    <property type="match status" value="1"/>
</dbReference>